<feature type="compositionally biased region" description="Basic and acidic residues" evidence="1">
    <location>
        <begin position="271"/>
        <end position="296"/>
    </location>
</feature>
<feature type="compositionally biased region" description="Low complexity" evidence="1">
    <location>
        <begin position="138"/>
        <end position="152"/>
    </location>
</feature>
<feature type="compositionally biased region" description="Basic and acidic residues" evidence="1">
    <location>
        <begin position="25"/>
        <end position="72"/>
    </location>
</feature>
<accession>A0A5J4W814</accession>
<dbReference type="Proteomes" id="UP000324800">
    <property type="component" value="Unassembled WGS sequence"/>
</dbReference>
<comment type="caution">
    <text evidence="2">The sequence shown here is derived from an EMBL/GenBank/DDBJ whole genome shotgun (WGS) entry which is preliminary data.</text>
</comment>
<feature type="non-terminal residue" evidence="2">
    <location>
        <position position="520"/>
    </location>
</feature>
<protein>
    <submittedName>
        <fullName evidence="2">Uncharacterized protein</fullName>
    </submittedName>
</protein>
<feature type="compositionally biased region" description="Acidic residues" evidence="1">
    <location>
        <begin position="364"/>
        <end position="409"/>
    </location>
</feature>
<feature type="compositionally biased region" description="Basic and acidic residues" evidence="1">
    <location>
        <begin position="336"/>
        <end position="363"/>
    </location>
</feature>
<feature type="compositionally biased region" description="Basic and acidic residues" evidence="1">
    <location>
        <begin position="410"/>
        <end position="436"/>
    </location>
</feature>
<evidence type="ECO:0000313" key="2">
    <source>
        <dbReference type="EMBL" id="KAA6390826.1"/>
    </source>
</evidence>
<gene>
    <name evidence="2" type="ORF">EZS28_013646</name>
</gene>
<feature type="compositionally biased region" description="Polar residues" evidence="1">
    <location>
        <begin position="437"/>
        <end position="449"/>
    </location>
</feature>
<feature type="region of interest" description="Disordered" evidence="1">
    <location>
        <begin position="249"/>
        <end position="457"/>
    </location>
</feature>
<dbReference type="AlphaFoldDB" id="A0A5J4W814"/>
<reference evidence="2 3" key="1">
    <citation type="submission" date="2019-03" db="EMBL/GenBank/DDBJ databases">
        <title>Single cell metagenomics reveals metabolic interactions within the superorganism composed of flagellate Streblomastix strix and complex community of Bacteroidetes bacteria on its surface.</title>
        <authorList>
            <person name="Treitli S.C."/>
            <person name="Kolisko M."/>
            <person name="Husnik F."/>
            <person name="Keeling P."/>
            <person name="Hampl V."/>
        </authorList>
    </citation>
    <scope>NUCLEOTIDE SEQUENCE [LARGE SCALE GENOMIC DNA]</scope>
    <source>
        <strain evidence="2">ST1C</strain>
    </source>
</reference>
<evidence type="ECO:0000313" key="3">
    <source>
        <dbReference type="Proteomes" id="UP000324800"/>
    </source>
</evidence>
<feature type="compositionally biased region" description="Basic and acidic residues" evidence="1">
    <location>
        <begin position="106"/>
        <end position="129"/>
    </location>
</feature>
<feature type="region of interest" description="Disordered" evidence="1">
    <location>
        <begin position="25"/>
        <end position="83"/>
    </location>
</feature>
<evidence type="ECO:0000256" key="1">
    <source>
        <dbReference type="SAM" id="MobiDB-lite"/>
    </source>
</evidence>
<name>A0A5J4W814_9EUKA</name>
<sequence>MVKKLSFKPSPLSFIANQEEIIEIDETKEQELKDNKDAKKEDQINEKEKENEKQVNEKKEQEQIKQENDKDNNNQIDNDNYRCEYQNIPLSTTYGISDKDKLIGEDKVEDNDKKQQNEKEDQSKDKDQKNNMIRDSSHLSISSYSSTSTSVSHKNRELDKFGNVQHPHFHTSQMPQFEEESLIALFHPIFSPLFPCRIFDSLAMVDYENEQRDSLMRFYAKWEKKGNQKIAQRIQLWDKKYNEMVEEEREKKKQKKKQKEKEKEEAEDGEKEQKQEEEQKNKGDDKEDKNEQKPEEEVMIEGLDGFQKKDDNLDNNTEDDAPQSLDQTFGKHTLKKKDDKKEEQKEDKKKTEQESSNNKKKEDEADEDEDDDEVDEEDIVEPEIADQDNEQDASDDEDEEIIEVVLDDGGEIKLFDTDKDKKEGEGSTDLKDKDQNILDSARSQESQQTGKRRRSSQIKFYLRRPQLQYKLHPRSYTPVDRQYDDNIDNVIINNQDVNSPYYSPYLSHRQMFDPSLTAPQ</sequence>
<feature type="region of interest" description="Disordered" evidence="1">
    <location>
        <begin position="106"/>
        <end position="154"/>
    </location>
</feature>
<organism evidence="2 3">
    <name type="scientific">Streblomastix strix</name>
    <dbReference type="NCBI Taxonomy" id="222440"/>
    <lineage>
        <taxon>Eukaryota</taxon>
        <taxon>Metamonada</taxon>
        <taxon>Preaxostyla</taxon>
        <taxon>Oxymonadida</taxon>
        <taxon>Streblomastigidae</taxon>
        <taxon>Streblomastix</taxon>
    </lineage>
</organism>
<proteinExistence type="predicted"/>
<dbReference type="EMBL" id="SNRW01003088">
    <property type="protein sequence ID" value="KAA6390826.1"/>
    <property type="molecule type" value="Genomic_DNA"/>
</dbReference>